<dbReference type="Gene3D" id="1.10.10.10">
    <property type="entry name" value="Winged helix-like DNA-binding domain superfamily/Winged helix DNA-binding domain"/>
    <property type="match status" value="1"/>
</dbReference>
<dbReference type="Gene3D" id="3.40.190.290">
    <property type="match status" value="1"/>
</dbReference>
<dbReference type="Pfam" id="PF03466">
    <property type="entry name" value="LysR_substrate"/>
    <property type="match status" value="1"/>
</dbReference>
<evidence type="ECO:0000313" key="7">
    <source>
        <dbReference type="Proteomes" id="UP001558101"/>
    </source>
</evidence>
<dbReference type="CDD" id="cd05466">
    <property type="entry name" value="PBP2_LTTR_substrate"/>
    <property type="match status" value="1"/>
</dbReference>
<evidence type="ECO:0000259" key="5">
    <source>
        <dbReference type="PROSITE" id="PS50931"/>
    </source>
</evidence>
<dbReference type="InterPro" id="IPR058163">
    <property type="entry name" value="LysR-type_TF_proteobact-type"/>
</dbReference>
<feature type="domain" description="HTH lysR-type" evidence="5">
    <location>
        <begin position="2"/>
        <end position="59"/>
    </location>
</feature>
<reference evidence="6 7" key="1">
    <citation type="submission" date="2024-07" db="EMBL/GenBank/DDBJ databases">
        <title>Genomes of novel Serratia strains from suburban soil.</title>
        <authorList>
            <person name="Markert E.X."/>
            <person name="Severe K."/>
            <person name="Severe L."/>
            <person name="Twing K.I."/>
            <person name="Ward L.M."/>
        </authorList>
    </citation>
    <scope>NUCLEOTIDE SEQUENCE [LARGE SCALE GENOMIC DNA]</scope>
    <source>
        <strain evidence="6 7">3C-UT</strain>
    </source>
</reference>
<dbReference type="EMBL" id="JBFQXQ010000004">
    <property type="protein sequence ID" value="MEX3174736.1"/>
    <property type="molecule type" value="Genomic_DNA"/>
</dbReference>
<name>A0ABV3UMD0_9GAMM</name>
<dbReference type="SUPFAM" id="SSF53850">
    <property type="entry name" value="Periplasmic binding protein-like II"/>
    <property type="match status" value="1"/>
</dbReference>
<dbReference type="InterPro" id="IPR036388">
    <property type="entry name" value="WH-like_DNA-bd_sf"/>
</dbReference>
<evidence type="ECO:0000256" key="4">
    <source>
        <dbReference type="ARBA" id="ARBA00023163"/>
    </source>
</evidence>
<evidence type="ECO:0000256" key="2">
    <source>
        <dbReference type="ARBA" id="ARBA00023015"/>
    </source>
</evidence>
<evidence type="ECO:0000313" key="6">
    <source>
        <dbReference type="EMBL" id="MEX3174736.1"/>
    </source>
</evidence>
<dbReference type="PROSITE" id="PS50931">
    <property type="entry name" value="HTH_LYSR"/>
    <property type="match status" value="1"/>
</dbReference>
<dbReference type="InterPro" id="IPR005119">
    <property type="entry name" value="LysR_subst-bd"/>
</dbReference>
<comment type="caution">
    <text evidence="6">The sequence shown here is derived from an EMBL/GenBank/DDBJ whole genome shotgun (WGS) entry which is preliminary data.</text>
</comment>
<dbReference type="SUPFAM" id="SSF46785">
    <property type="entry name" value="Winged helix' DNA-binding domain"/>
    <property type="match status" value="1"/>
</dbReference>
<gene>
    <name evidence="6" type="ORF">AB4M04_21935</name>
</gene>
<comment type="similarity">
    <text evidence="1">Belongs to the LysR transcriptional regulatory family.</text>
</comment>
<evidence type="ECO:0000256" key="1">
    <source>
        <dbReference type="ARBA" id="ARBA00009437"/>
    </source>
</evidence>
<keyword evidence="3" id="KW-0238">DNA-binding</keyword>
<accession>A0ABV3UMD0</accession>
<sequence>MFDWQDLKHFVVLARTGSLSAAARELGCDHATVGRRVAALEKALGLPLILRLPRSTPLTQDGKVIAGLATDIENQSHAIVRHARSIGETPQTQVRISAPPSIAARVIAPQIAQFHQTFPHITLILSGESAIAELDRGDAEVAVRMVRPQQPDLLVQRIGMMRYALYATPQHAALPEAARTFIGYDHHYQNQPHQQWLQQLLQGRPVVFQASDLFSLQEAARSGLGAVVLPTFVADGDSDMVTLPTAIAAPTRELWLVTYPDLARSTAVRAVMNFLTEIIGEKCPLHAKT</sequence>
<keyword evidence="2" id="KW-0805">Transcription regulation</keyword>
<dbReference type="PANTHER" id="PTHR30537:SF3">
    <property type="entry name" value="TRANSCRIPTIONAL REGULATORY PROTEIN"/>
    <property type="match status" value="1"/>
</dbReference>
<dbReference type="Proteomes" id="UP001558101">
    <property type="component" value="Unassembled WGS sequence"/>
</dbReference>
<dbReference type="InterPro" id="IPR000847">
    <property type="entry name" value="LysR_HTH_N"/>
</dbReference>
<protein>
    <submittedName>
        <fullName evidence="6">LysR family transcriptional regulator</fullName>
    </submittedName>
</protein>
<evidence type="ECO:0000256" key="3">
    <source>
        <dbReference type="ARBA" id="ARBA00023125"/>
    </source>
</evidence>
<dbReference type="RefSeq" id="WP_368454367.1">
    <property type="nucleotide sequence ID" value="NZ_JBFQXQ010000004.1"/>
</dbReference>
<dbReference type="InterPro" id="IPR036390">
    <property type="entry name" value="WH_DNA-bd_sf"/>
</dbReference>
<organism evidence="6 7">
    <name type="scientific">Serratia quinivorans</name>
    <dbReference type="NCBI Taxonomy" id="137545"/>
    <lineage>
        <taxon>Bacteria</taxon>
        <taxon>Pseudomonadati</taxon>
        <taxon>Pseudomonadota</taxon>
        <taxon>Gammaproteobacteria</taxon>
        <taxon>Enterobacterales</taxon>
        <taxon>Yersiniaceae</taxon>
        <taxon>Serratia</taxon>
    </lineage>
</organism>
<keyword evidence="7" id="KW-1185">Reference proteome</keyword>
<proteinExistence type="inferred from homology"/>
<dbReference type="Pfam" id="PF00126">
    <property type="entry name" value="HTH_1"/>
    <property type="match status" value="1"/>
</dbReference>
<keyword evidence="4" id="KW-0804">Transcription</keyword>
<dbReference type="PANTHER" id="PTHR30537">
    <property type="entry name" value="HTH-TYPE TRANSCRIPTIONAL REGULATOR"/>
    <property type="match status" value="1"/>
</dbReference>